<dbReference type="Gene3D" id="3.30.1490.20">
    <property type="entry name" value="ATP-grasp fold, A domain"/>
    <property type="match status" value="1"/>
</dbReference>
<accession>A0A3N6PRA7</accession>
<dbReference type="SUPFAM" id="SSF53448">
    <property type="entry name" value="Nucleotide-diphospho-sugar transferases"/>
    <property type="match status" value="1"/>
</dbReference>
<dbReference type="InterPro" id="IPR036637">
    <property type="entry name" value="Phosphohistidine_dom_sf"/>
</dbReference>
<evidence type="ECO:0000259" key="1">
    <source>
        <dbReference type="Pfam" id="PF00391"/>
    </source>
</evidence>
<dbReference type="PANTHER" id="PTHR43615:SF1">
    <property type="entry name" value="PPDK_N DOMAIN-CONTAINING PROTEIN"/>
    <property type="match status" value="1"/>
</dbReference>
<dbReference type="Pfam" id="PF01326">
    <property type="entry name" value="PPDK_N"/>
    <property type="match status" value="1"/>
</dbReference>
<dbReference type="EMBL" id="REFZ01000003">
    <property type="protein sequence ID" value="RQH01956.1"/>
    <property type="molecule type" value="Genomic_DNA"/>
</dbReference>
<dbReference type="Gene3D" id="3.50.30.10">
    <property type="entry name" value="Phosphohistidine domain"/>
    <property type="match status" value="1"/>
</dbReference>
<sequence>MQPPVVVILGAGQPFSGTDPAALTRTSGDRRALDWLLESFQHELEEPEIHFVGGYRIDEVIEQYPDIHFSRNEDWEESGTVGSLLSAPLPDERELYVCYADTVFQADVVESLREDAGDATVAVDTEWRTRYTDRDEESLERAEKVRLEGGEIAAISTEVPLAETDAEFTGLLRLSPDCIERLLELASAGVVDETDDLPSLVRLLNVDVDVAPVDVRGNWAELETADDLARFVLDTKANTLRRLESVVERSVIEDQYTFTAGEWEADPDAVLGGVRATFDDDVIVRSSALAEDTWDESNAGRFESVLDVPVDDPTALEGAIQQVVDSYPNGNPDDQVLVQPMLTDVDHSGVVMTRSVETGSPYYVINYDAATGSTESVTDGSGEAIRTAIVRKAQLDGATDVEDVVTSHAQAPAGISLEDVLAAVRELEDVIGHDSLDVEFATTADGTVHVLQVRPMALDPADETVDDGAIAETVDEARRRFHEAQAPSPFVLGERTIFGVMPDWNPAEIIGRKPKLLADSLYRYLVMDEVWARQRAEYGYRDVRPQPLMRSFAGQPYVDVRAVFNSFVPASVPDELAERLVSYSLDRLEANPELHDKVEFEIAITCLTFDFETRAEPMLEAGFTLDELEPLREGLKGITHTAFDRVDDDYERVDRLEERYAEIDGSELPPLRKARALLEDCRRFGTLPFAHLARSGFVAVSLLRSLERKGVLESEDVARFLNSLNTVAREFERDGHRVAAGELAWEAFVERYGHLRPGTYEITSPAYANDPETYLRPVAESAEKPPSHPDPGDAWDEGTRAAIEDELETIGLPADCDRFVEFLTSAIEGREYAKFVFSRNLSEAIEQLAAFGERHGLDREQLSHVPLEDLFELSANHPPGEIGAWLANRAREGRRRHVVAQSVELPPLLLDDADFDVFERPAREANFVTDRTIRAEVVEIETIDETTTDLDDRIVLIPQADPGYDWLFGHDIAGLVTMYGGANSHMAIRAAEFDLPAAIGVGENRYEQLRAADVLELDCSGRTIRER</sequence>
<dbReference type="NCBIfam" id="NF004508">
    <property type="entry name" value="PRK05849.1"/>
    <property type="match status" value="1"/>
</dbReference>
<keyword evidence="4" id="KW-1185">Reference proteome</keyword>
<dbReference type="Gene3D" id="3.90.550.10">
    <property type="entry name" value="Spore Coat Polysaccharide Biosynthesis Protein SpsA, Chain A"/>
    <property type="match status" value="1"/>
</dbReference>
<protein>
    <recommendedName>
        <fullName evidence="5">Phosphoenolpyruvate synthase</fullName>
    </recommendedName>
</protein>
<proteinExistence type="predicted"/>
<dbReference type="SUPFAM" id="SSF52009">
    <property type="entry name" value="Phosphohistidine domain"/>
    <property type="match status" value="1"/>
</dbReference>
<dbReference type="Gene3D" id="3.30.470.20">
    <property type="entry name" value="ATP-grasp fold, B domain"/>
    <property type="match status" value="1"/>
</dbReference>
<dbReference type="SUPFAM" id="SSF56059">
    <property type="entry name" value="Glutathione synthetase ATP-binding domain-like"/>
    <property type="match status" value="1"/>
</dbReference>
<dbReference type="GO" id="GO:0016301">
    <property type="term" value="F:kinase activity"/>
    <property type="evidence" value="ECO:0007669"/>
    <property type="project" value="InterPro"/>
</dbReference>
<dbReference type="Proteomes" id="UP000281431">
    <property type="component" value="Unassembled WGS sequence"/>
</dbReference>
<feature type="domain" description="PEP-utilising enzyme mobile" evidence="1">
    <location>
        <begin position="952"/>
        <end position="1020"/>
    </location>
</feature>
<gene>
    <name evidence="3" type="ORF">EA472_06535</name>
</gene>
<dbReference type="InterPro" id="IPR051549">
    <property type="entry name" value="PEP_Utilizing_Enz"/>
</dbReference>
<evidence type="ECO:0000259" key="2">
    <source>
        <dbReference type="Pfam" id="PF01326"/>
    </source>
</evidence>
<dbReference type="InterPro" id="IPR029044">
    <property type="entry name" value="Nucleotide-diphossugar_trans"/>
</dbReference>
<name>A0A3N6PRA7_NATCH</name>
<feature type="domain" description="Pyruvate phosphate dikinase AMP/ATP-binding" evidence="2">
    <location>
        <begin position="279"/>
        <end position="460"/>
    </location>
</feature>
<dbReference type="Pfam" id="PF00391">
    <property type="entry name" value="PEP-utilizers"/>
    <property type="match status" value="1"/>
</dbReference>
<reference evidence="3 4" key="1">
    <citation type="submission" date="2018-10" db="EMBL/GenBank/DDBJ databases">
        <title>Natrarchaeobius chitinivorans gen. nov., sp. nov., and Natrarchaeobius haloalkaliphilus sp. nov., alkaliphilic, chitin-utilizing haloarchaea from hypersaline alkaline lakes.</title>
        <authorList>
            <person name="Sorokin D.Y."/>
            <person name="Elcheninov A.G."/>
            <person name="Kostrikina N.A."/>
            <person name="Bale N.J."/>
            <person name="Sinninghe Damste J.S."/>
            <person name="Khijniak T.V."/>
            <person name="Kublanov I.V."/>
            <person name="Toshchakov S.V."/>
        </authorList>
    </citation>
    <scope>NUCLEOTIDE SEQUENCE [LARGE SCALE GENOMIC DNA]</scope>
    <source>
        <strain evidence="3 4">AArcht7</strain>
    </source>
</reference>
<evidence type="ECO:0000313" key="3">
    <source>
        <dbReference type="EMBL" id="RQH01956.1"/>
    </source>
</evidence>
<dbReference type="GO" id="GO:0005524">
    <property type="term" value="F:ATP binding"/>
    <property type="evidence" value="ECO:0007669"/>
    <property type="project" value="InterPro"/>
</dbReference>
<evidence type="ECO:0000313" key="4">
    <source>
        <dbReference type="Proteomes" id="UP000281431"/>
    </source>
</evidence>
<evidence type="ECO:0008006" key="5">
    <source>
        <dbReference type="Google" id="ProtNLM"/>
    </source>
</evidence>
<dbReference type="AlphaFoldDB" id="A0A3N6PRA7"/>
<dbReference type="InterPro" id="IPR002192">
    <property type="entry name" value="PPDK_AMP/ATP-bd"/>
</dbReference>
<comment type="caution">
    <text evidence="3">The sequence shown here is derived from an EMBL/GenBank/DDBJ whole genome shotgun (WGS) entry which is preliminary data.</text>
</comment>
<dbReference type="PANTHER" id="PTHR43615">
    <property type="entry name" value="PHOSPHOENOLPYRUVATE SYNTHASE-RELATED"/>
    <property type="match status" value="1"/>
</dbReference>
<dbReference type="InterPro" id="IPR013815">
    <property type="entry name" value="ATP_grasp_subdomain_1"/>
</dbReference>
<dbReference type="OrthoDB" id="3345at2157"/>
<organism evidence="3 4">
    <name type="scientific">Natrarchaeobius chitinivorans</name>
    <dbReference type="NCBI Taxonomy" id="1679083"/>
    <lineage>
        <taxon>Archaea</taxon>
        <taxon>Methanobacteriati</taxon>
        <taxon>Methanobacteriota</taxon>
        <taxon>Stenosarchaea group</taxon>
        <taxon>Halobacteria</taxon>
        <taxon>Halobacteriales</taxon>
        <taxon>Natrialbaceae</taxon>
        <taxon>Natrarchaeobius</taxon>
    </lineage>
</organism>
<dbReference type="InterPro" id="IPR008279">
    <property type="entry name" value="PEP-util_enz_mobile_dom"/>
</dbReference>